<evidence type="ECO:0000313" key="2">
    <source>
        <dbReference type="Proteomes" id="UP001417504"/>
    </source>
</evidence>
<sequence length="77" mass="8978">MVFFSKSDLKKFVFQERETILQFEGSLIGALIKGQTSCILETELLVEFNTKLEEIFCLRSLHCKPLVLWVRVKVRVT</sequence>
<reference evidence="1 2" key="1">
    <citation type="submission" date="2024-01" db="EMBL/GenBank/DDBJ databases">
        <title>Genome assemblies of Stephania.</title>
        <authorList>
            <person name="Yang L."/>
        </authorList>
    </citation>
    <scope>NUCLEOTIDE SEQUENCE [LARGE SCALE GENOMIC DNA]</scope>
    <source>
        <strain evidence="1">QJT</strain>
        <tissue evidence="1">Leaf</tissue>
    </source>
</reference>
<gene>
    <name evidence="1" type="ORF">Sjap_025507</name>
</gene>
<proteinExistence type="predicted"/>
<keyword evidence="2" id="KW-1185">Reference proteome</keyword>
<dbReference type="Proteomes" id="UP001417504">
    <property type="component" value="Unassembled WGS sequence"/>
</dbReference>
<dbReference type="EMBL" id="JBBNAE010000011">
    <property type="protein sequence ID" value="KAK9085096.1"/>
    <property type="molecule type" value="Genomic_DNA"/>
</dbReference>
<evidence type="ECO:0000313" key="1">
    <source>
        <dbReference type="EMBL" id="KAK9085096.1"/>
    </source>
</evidence>
<organism evidence="1 2">
    <name type="scientific">Stephania japonica</name>
    <dbReference type="NCBI Taxonomy" id="461633"/>
    <lineage>
        <taxon>Eukaryota</taxon>
        <taxon>Viridiplantae</taxon>
        <taxon>Streptophyta</taxon>
        <taxon>Embryophyta</taxon>
        <taxon>Tracheophyta</taxon>
        <taxon>Spermatophyta</taxon>
        <taxon>Magnoliopsida</taxon>
        <taxon>Ranunculales</taxon>
        <taxon>Menispermaceae</taxon>
        <taxon>Menispermoideae</taxon>
        <taxon>Cissampelideae</taxon>
        <taxon>Stephania</taxon>
    </lineage>
</organism>
<accession>A0AAP0HI04</accession>
<comment type="caution">
    <text evidence="1">The sequence shown here is derived from an EMBL/GenBank/DDBJ whole genome shotgun (WGS) entry which is preliminary data.</text>
</comment>
<dbReference type="AlphaFoldDB" id="A0AAP0HI04"/>
<protein>
    <submittedName>
        <fullName evidence="1">Uncharacterized protein</fullName>
    </submittedName>
</protein>
<name>A0AAP0HI04_9MAGN</name>